<dbReference type="RefSeq" id="WP_013036455.1">
    <property type="nucleotide sequence ID" value="NZ_JACKZP010000040.1"/>
</dbReference>
<name>A0ABR6S8K4_ANAVA</name>
<accession>A0ABR6S8K4</accession>
<organism evidence="1 2">
    <name type="scientific">Trichormus variabilis N2B</name>
    <dbReference type="NCBI Taxonomy" id="2681315"/>
    <lineage>
        <taxon>Bacteria</taxon>
        <taxon>Bacillati</taxon>
        <taxon>Cyanobacteriota</taxon>
        <taxon>Cyanophyceae</taxon>
        <taxon>Nostocales</taxon>
        <taxon>Nostocaceae</taxon>
        <taxon>Trichormus</taxon>
    </lineage>
</organism>
<comment type="caution">
    <text evidence="1">The sequence shown here is derived from an EMBL/GenBank/DDBJ whole genome shotgun (WGS) entry which is preliminary data.</text>
</comment>
<dbReference type="GeneID" id="58725284"/>
<dbReference type="EMBL" id="JACKZP010000040">
    <property type="protein sequence ID" value="MBC1302695.1"/>
    <property type="molecule type" value="Genomic_DNA"/>
</dbReference>
<protein>
    <submittedName>
        <fullName evidence="1">Uncharacterized protein</fullName>
    </submittedName>
</protein>
<evidence type="ECO:0000313" key="1">
    <source>
        <dbReference type="EMBL" id="MBC1302695.1"/>
    </source>
</evidence>
<gene>
    <name evidence="1" type="ORF">GNE12_12305</name>
</gene>
<keyword evidence="2" id="KW-1185">Reference proteome</keyword>
<dbReference type="Proteomes" id="UP000570851">
    <property type="component" value="Unassembled WGS sequence"/>
</dbReference>
<reference evidence="1 2" key="1">
    <citation type="submission" date="2019-11" db="EMBL/GenBank/DDBJ databases">
        <title>Comparison of genomes from free-living endosymbiotic cyanobacteria isolated from Azolla.</title>
        <authorList>
            <person name="Thiel T."/>
            <person name="Pratte B."/>
        </authorList>
    </citation>
    <scope>NUCLEOTIDE SEQUENCE [LARGE SCALE GENOMIC DNA]</scope>
    <source>
        <strain evidence="1 2">N2B</strain>
    </source>
</reference>
<sequence length="201" mass="23083">MAWLTRLRRWIRKLFRPASKQRTSPTIIKRWYGANCAVLRLERNTQGAVATYRIIPKQSSPDYLLTLDYLPELQAEMVGEFGGTAFRLRPLPYPHNAALTHRFAVWEIYPNSSNRAIGVWDVDLQGATGNWSLRELAPKRAILGVALRPLQITNSSKTPDMTWLSQVDRLNWLGLLEEKIRQELSNPRHSIKACTILPVDH</sequence>
<proteinExistence type="predicted"/>
<evidence type="ECO:0000313" key="2">
    <source>
        <dbReference type="Proteomes" id="UP000570851"/>
    </source>
</evidence>